<reference evidence="3 4" key="1">
    <citation type="submission" date="2018-12" db="EMBL/GenBank/DDBJ databases">
        <authorList>
            <person name="Sun L."/>
            <person name="Chen Z."/>
        </authorList>
    </citation>
    <scope>NUCLEOTIDE SEQUENCE [LARGE SCALE GENOMIC DNA]</scope>
    <source>
        <strain evidence="3 4">3-5-3</strain>
    </source>
</reference>
<comment type="caution">
    <text evidence="3">The sequence shown here is derived from an EMBL/GenBank/DDBJ whole genome shotgun (WGS) entry which is preliminary data.</text>
</comment>
<sequence>MQLTRPFFQWKRIAVTGLALLSLMISWSFNPAYADSANGWVLVQDTTGIAKKAVHTKDGGFAMLQATNKEFILTKTSSEGAIEWIRTLTPELPTNSSFERYFSENSNCSLQEAHNGGFVITGTSDWYKLTDFFMVTTDAEGHYLDTKILSSNRSGSLQSFRITEDGGYILAAQVERNMASEVMIKKFNAGGDLIWESYHPYNPAGPNPTLQITQDGGYVIPGYTITKLDSSGQELWNRSNPDLFPSGSRVIEAPDHNLIDVKVTGNTLMASKIDQNDHVLWSTDIETGINITVEDVQLTKEGDLYIGGNIMAAHALENEYVVVLHEDGTQGDFKYLGGGWTQEFLKQVIPLPNKEFATYGTSDGYGYLVKITPQAPEPDSDHPEVQLKLDSISYSLIPGDTLDTHLIVQDQQGGSKDVTSQGKYVIDDRSIVQVDEAGNITGIRPGETTLHASYQDQTVTAKIYVFKPAVNGLKLDSDEYSLLPGESLDTRLTIKDGAGTKDVTLKGTYSTGNPKVAVVDSEGNLTAVGHGETVLTASYQGVEIKAKVIVY</sequence>
<dbReference type="Gene3D" id="2.60.40.1080">
    <property type="match status" value="2"/>
</dbReference>
<dbReference type="InterPro" id="IPR008964">
    <property type="entry name" value="Invasin/intimin_cell_adhesion"/>
</dbReference>
<dbReference type="InterPro" id="IPR003343">
    <property type="entry name" value="Big_2"/>
</dbReference>
<evidence type="ECO:0000256" key="1">
    <source>
        <dbReference type="SAM" id="SignalP"/>
    </source>
</evidence>
<feature type="domain" description="Bulb-type lectin" evidence="2">
    <location>
        <begin position="146"/>
        <end position="282"/>
    </location>
</feature>
<gene>
    <name evidence="3" type="ORF">EJP77_15865</name>
</gene>
<dbReference type="OrthoDB" id="2540070at2"/>
<protein>
    <recommendedName>
        <fullName evidence="2">Bulb-type lectin domain-containing protein</fullName>
    </recommendedName>
</protein>
<dbReference type="RefSeq" id="WP_127200216.1">
    <property type="nucleotide sequence ID" value="NZ_RZNX01000007.1"/>
</dbReference>
<name>A0A3S1JM57_9BACL</name>
<evidence type="ECO:0000313" key="4">
    <source>
        <dbReference type="Proteomes" id="UP000272464"/>
    </source>
</evidence>
<dbReference type="PROSITE" id="PS50927">
    <property type="entry name" value="BULB_LECTIN"/>
    <property type="match status" value="1"/>
</dbReference>
<proteinExistence type="predicted"/>
<organism evidence="3 4">
    <name type="scientific">Paenibacillus zeisoli</name>
    <dbReference type="NCBI Taxonomy" id="2496267"/>
    <lineage>
        <taxon>Bacteria</taxon>
        <taxon>Bacillati</taxon>
        <taxon>Bacillota</taxon>
        <taxon>Bacilli</taxon>
        <taxon>Bacillales</taxon>
        <taxon>Paenibacillaceae</taxon>
        <taxon>Paenibacillus</taxon>
    </lineage>
</organism>
<dbReference type="SUPFAM" id="SSF49373">
    <property type="entry name" value="Invasin/intimin cell-adhesion fragments"/>
    <property type="match status" value="2"/>
</dbReference>
<dbReference type="EMBL" id="RZNX01000007">
    <property type="protein sequence ID" value="RUT29186.1"/>
    <property type="molecule type" value="Genomic_DNA"/>
</dbReference>
<keyword evidence="1" id="KW-0732">Signal</keyword>
<dbReference type="SMART" id="SM00635">
    <property type="entry name" value="BID_2"/>
    <property type="match status" value="2"/>
</dbReference>
<feature type="signal peptide" evidence="1">
    <location>
        <begin position="1"/>
        <end position="34"/>
    </location>
</feature>
<dbReference type="AlphaFoldDB" id="A0A3S1JM57"/>
<accession>A0A3S1JM57</accession>
<dbReference type="PANTHER" id="PTHR42754:SF1">
    <property type="entry name" value="LIPOPROTEIN"/>
    <property type="match status" value="1"/>
</dbReference>
<evidence type="ECO:0000259" key="2">
    <source>
        <dbReference type="PROSITE" id="PS50927"/>
    </source>
</evidence>
<evidence type="ECO:0000313" key="3">
    <source>
        <dbReference type="EMBL" id="RUT29186.1"/>
    </source>
</evidence>
<feature type="chain" id="PRO_5018665870" description="Bulb-type lectin domain-containing protein" evidence="1">
    <location>
        <begin position="35"/>
        <end position="551"/>
    </location>
</feature>
<keyword evidence="4" id="KW-1185">Reference proteome</keyword>
<dbReference type="InterPro" id="IPR001480">
    <property type="entry name" value="Bulb-type_lectin_dom"/>
</dbReference>
<dbReference type="Proteomes" id="UP000272464">
    <property type="component" value="Unassembled WGS sequence"/>
</dbReference>
<dbReference type="PANTHER" id="PTHR42754">
    <property type="entry name" value="ENDOGLUCANASE"/>
    <property type="match status" value="1"/>
</dbReference>